<dbReference type="PANTHER" id="PTHR24126:SF14">
    <property type="entry name" value="ANK_REP_REGION DOMAIN-CONTAINING PROTEIN"/>
    <property type="match status" value="1"/>
</dbReference>
<sequence length="350" mass="41405">MDNVFNPFTYDIMDEYYDIWKSLCMPSGTKFCKLIDNKTQTNDLFLIRHDKLYNGKLNKQQIINYINCNNIHFIDKIYMTHLMCACIYSQYDSNLFLVKLLLKRNIDIECTDNTYCSALSYSLKNPGNVKIIRLLLKNIPKNNMEIINDAFIYWSKTDYSPNISIGKLLIDVGININYLDIYGRSALFNIINNKKSNNIVDIVKFLLLNGSDINIIISTKPFSNWLDKSYDLMDYAIERYKWNSDKKIISILYDFGYHQLPNTNDDHIINFSQKIVENINLSKTYFKTIEQDLKLRRDEIIYKPGSLRYNIIKSNWNLTNNILKSNDVDIFSYYKIYNKNELENIINEIY</sequence>
<keyword evidence="1" id="KW-0677">Repeat</keyword>
<evidence type="ECO:0000313" key="3">
    <source>
        <dbReference type="EMBL" id="AVG47874.1"/>
    </source>
</evidence>
<proteinExistence type="predicted"/>
<dbReference type="Pfam" id="PF12796">
    <property type="entry name" value="Ank_2"/>
    <property type="match status" value="1"/>
</dbReference>
<dbReference type="InterPro" id="IPR036770">
    <property type="entry name" value="Ankyrin_rpt-contain_sf"/>
</dbReference>
<organism evidence="3">
    <name type="scientific">Acanthamoeba polyphaga mimivirus</name>
    <name type="common">APMV</name>
    <dbReference type="NCBI Taxonomy" id="212035"/>
    <lineage>
        <taxon>Viruses</taxon>
        <taxon>Varidnaviria</taxon>
        <taxon>Bamfordvirae</taxon>
        <taxon>Nucleocytoviricota</taxon>
        <taxon>Megaviricetes</taxon>
        <taxon>Imitervirales</taxon>
        <taxon>Mimiviridae</taxon>
        <taxon>Megamimivirinae</taxon>
        <taxon>Mimivirus</taxon>
        <taxon>Mimivirus bradfordmassiliense</taxon>
    </lineage>
</organism>
<keyword evidence="2" id="KW-0040">ANK repeat</keyword>
<dbReference type="PANTHER" id="PTHR24126">
    <property type="entry name" value="ANKYRIN REPEAT, PH AND SEC7 DOMAIN CONTAINING PROTEIN SECG-RELATED"/>
    <property type="match status" value="1"/>
</dbReference>
<evidence type="ECO:0000256" key="2">
    <source>
        <dbReference type="ARBA" id="ARBA00023043"/>
    </source>
</evidence>
<protein>
    <submittedName>
        <fullName evidence="3">Ankyrin repeat protein</fullName>
    </submittedName>
</protein>
<accession>A0A2L2DNZ5</accession>
<dbReference type="InterPro" id="IPR002110">
    <property type="entry name" value="Ankyrin_rpt"/>
</dbReference>
<name>A0A2L2DNZ5_MIMIV</name>
<dbReference type="EMBL" id="MG602508">
    <property type="protein sequence ID" value="AVG47874.1"/>
    <property type="molecule type" value="Genomic_DNA"/>
</dbReference>
<dbReference type="Proteomes" id="UP000279644">
    <property type="component" value="Segment"/>
</dbReference>
<evidence type="ECO:0000256" key="1">
    <source>
        <dbReference type="ARBA" id="ARBA00022737"/>
    </source>
</evidence>
<organismHost>
    <name type="scientific">Acanthamoeba polyphaga</name>
    <name type="common">Amoeba</name>
    <dbReference type="NCBI Taxonomy" id="5757"/>
</organismHost>
<dbReference type="SMART" id="SM00248">
    <property type="entry name" value="ANK"/>
    <property type="match status" value="3"/>
</dbReference>
<dbReference type="SUPFAM" id="SSF48403">
    <property type="entry name" value="Ankyrin repeat"/>
    <property type="match status" value="1"/>
</dbReference>
<dbReference type="Gene3D" id="1.25.40.20">
    <property type="entry name" value="Ankyrin repeat-containing domain"/>
    <property type="match status" value="2"/>
</dbReference>
<reference evidence="3" key="1">
    <citation type="journal article" date="2017" name="Front. Microbiol.">
        <title>Genome Characterization of the First Mimiviruses of Lineage C Isolated in Brazil.</title>
        <authorList>
            <person name="Assis F.L."/>
            <person name="Franco-Luiz A.P.M."/>
            <person name="Dos Santos R.N."/>
            <person name="Campos F.S."/>
            <person name="Dornas F.P."/>
            <person name="Borato P.V.M."/>
            <person name="Franco A.C."/>
            <person name="Abrahao J.S."/>
            <person name="Colson P."/>
            <person name="Scola B."/>
        </authorList>
    </citation>
    <scope>NUCLEOTIDE SEQUENCE [LARGE SCALE GENOMIC DNA]</scope>
</reference>